<dbReference type="EMBL" id="CADCXU010013533">
    <property type="protein sequence ID" value="CAB0003594.1"/>
    <property type="molecule type" value="Genomic_DNA"/>
</dbReference>
<keyword evidence="3" id="KW-1185">Reference proteome</keyword>
<accession>A0A6H5GIB3</accession>
<protein>
    <submittedName>
        <fullName evidence="2">Uncharacterized protein</fullName>
    </submittedName>
</protein>
<gene>
    <name evidence="2" type="ORF">NTEN_LOCUS9111</name>
</gene>
<organism evidence="2 3">
    <name type="scientific">Nesidiocoris tenuis</name>
    <dbReference type="NCBI Taxonomy" id="355587"/>
    <lineage>
        <taxon>Eukaryota</taxon>
        <taxon>Metazoa</taxon>
        <taxon>Ecdysozoa</taxon>
        <taxon>Arthropoda</taxon>
        <taxon>Hexapoda</taxon>
        <taxon>Insecta</taxon>
        <taxon>Pterygota</taxon>
        <taxon>Neoptera</taxon>
        <taxon>Paraneoptera</taxon>
        <taxon>Hemiptera</taxon>
        <taxon>Heteroptera</taxon>
        <taxon>Panheteroptera</taxon>
        <taxon>Cimicomorpha</taxon>
        <taxon>Miridae</taxon>
        <taxon>Dicyphina</taxon>
        <taxon>Nesidiocoris</taxon>
    </lineage>
</organism>
<sequence>MADWTNTVEYLSILESFPTNSLDFVHLTLLEPQGCGRRTRSYHSFANLFLYNPYVGGRTMSPPGIEELATLGLPSDGDPQVKKKILAPLKCSWFIKHSSNGIRFLGLGFGNRYELRPRRDLAIKMSTTGRKLTSASTGHRPTSTSIFFTLTTLNGLLIVCCGTVCILFNSTLHSAPSLSYRKLYFLEEALTA</sequence>
<evidence type="ECO:0000256" key="1">
    <source>
        <dbReference type="SAM" id="Phobius"/>
    </source>
</evidence>
<name>A0A6H5GIB3_9HEMI</name>
<reference evidence="2 3" key="1">
    <citation type="submission" date="2020-02" db="EMBL/GenBank/DDBJ databases">
        <authorList>
            <person name="Ferguson B K."/>
        </authorList>
    </citation>
    <scope>NUCLEOTIDE SEQUENCE [LARGE SCALE GENOMIC DNA]</scope>
</reference>
<dbReference type="Proteomes" id="UP000479000">
    <property type="component" value="Unassembled WGS sequence"/>
</dbReference>
<evidence type="ECO:0000313" key="3">
    <source>
        <dbReference type="Proteomes" id="UP000479000"/>
    </source>
</evidence>
<proteinExistence type="predicted"/>
<keyword evidence="1" id="KW-0812">Transmembrane</keyword>
<evidence type="ECO:0000313" key="2">
    <source>
        <dbReference type="EMBL" id="CAB0003594.1"/>
    </source>
</evidence>
<keyword evidence="1" id="KW-0472">Membrane</keyword>
<feature type="transmembrane region" description="Helical" evidence="1">
    <location>
        <begin position="146"/>
        <end position="172"/>
    </location>
</feature>
<dbReference type="AlphaFoldDB" id="A0A6H5GIB3"/>
<keyword evidence="1" id="KW-1133">Transmembrane helix</keyword>